<proteinExistence type="predicted"/>
<sequence>MGKRATILDVAKKAGVSKSTVSLVLQNSSLVKQQTRDQVTAAMETLGYVYNRSAAGLRGAASGLIGLIINDLRNPFFTEFAASAQMCFARQGYSTVIANTDEKPDIQAQVIDSMIEHGVSAFVISPTYGGEDRPFDRIERAGIPTMQVLRQVDERTDLFPFASHDYTAGGRLAGEHLIAQGCRKIAFVGGIEDRPITLERMSGYHEAMTAGGLAPQAFYGRPSRAFGRDIALHLAKEHRDIEAAICFSDLVALGMLSGFAEAGIRAGRDFRIVGFDDIEESSIAYPRLSSVRCDSALFGQNAAEAMLAWITAGKRPPDQKRYDVDLVTRQSSLWEERDV</sequence>
<keyword evidence="3" id="KW-0238">DNA-binding</keyword>
<accession>A0ABT0GNR6</accession>
<dbReference type="SUPFAM" id="SSF53822">
    <property type="entry name" value="Periplasmic binding protein-like I"/>
    <property type="match status" value="1"/>
</dbReference>
<gene>
    <name evidence="6" type="ORF">M0H32_02725</name>
</gene>
<dbReference type="Proteomes" id="UP001431221">
    <property type="component" value="Unassembled WGS sequence"/>
</dbReference>
<evidence type="ECO:0000259" key="5">
    <source>
        <dbReference type="PROSITE" id="PS50932"/>
    </source>
</evidence>
<dbReference type="Gene3D" id="1.10.260.40">
    <property type="entry name" value="lambda repressor-like DNA-binding domains"/>
    <property type="match status" value="1"/>
</dbReference>
<dbReference type="RefSeq" id="WP_248150373.1">
    <property type="nucleotide sequence ID" value="NZ_JALNMJ010000001.1"/>
</dbReference>
<dbReference type="InterPro" id="IPR000843">
    <property type="entry name" value="HTH_LacI"/>
</dbReference>
<organism evidence="6 7">
    <name type="scientific">Roseibium sediminicola</name>
    <dbReference type="NCBI Taxonomy" id="2933272"/>
    <lineage>
        <taxon>Bacteria</taxon>
        <taxon>Pseudomonadati</taxon>
        <taxon>Pseudomonadota</taxon>
        <taxon>Alphaproteobacteria</taxon>
        <taxon>Hyphomicrobiales</taxon>
        <taxon>Stappiaceae</taxon>
        <taxon>Roseibium</taxon>
    </lineage>
</organism>
<evidence type="ECO:0000313" key="7">
    <source>
        <dbReference type="Proteomes" id="UP001431221"/>
    </source>
</evidence>
<evidence type="ECO:0000256" key="4">
    <source>
        <dbReference type="ARBA" id="ARBA00023163"/>
    </source>
</evidence>
<evidence type="ECO:0000313" key="6">
    <source>
        <dbReference type="EMBL" id="MCK7611064.1"/>
    </source>
</evidence>
<dbReference type="Pfam" id="PF13377">
    <property type="entry name" value="Peripla_BP_3"/>
    <property type="match status" value="1"/>
</dbReference>
<dbReference type="InterPro" id="IPR010982">
    <property type="entry name" value="Lambda_DNA-bd_dom_sf"/>
</dbReference>
<keyword evidence="7" id="KW-1185">Reference proteome</keyword>
<dbReference type="CDD" id="cd01392">
    <property type="entry name" value="HTH_LacI"/>
    <property type="match status" value="1"/>
</dbReference>
<dbReference type="PROSITE" id="PS50932">
    <property type="entry name" value="HTH_LACI_2"/>
    <property type="match status" value="1"/>
</dbReference>
<feature type="domain" description="HTH lacI-type" evidence="5">
    <location>
        <begin position="5"/>
        <end position="59"/>
    </location>
</feature>
<dbReference type="PANTHER" id="PTHR30146">
    <property type="entry name" value="LACI-RELATED TRANSCRIPTIONAL REPRESSOR"/>
    <property type="match status" value="1"/>
</dbReference>
<dbReference type="PANTHER" id="PTHR30146:SF148">
    <property type="entry name" value="HTH-TYPE TRANSCRIPTIONAL REPRESSOR PURR-RELATED"/>
    <property type="match status" value="1"/>
</dbReference>
<dbReference type="SUPFAM" id="SSF47413">
    <property type="entry name" value="lambda repressor-like DNA-binding domains"/>
    <property type="match status" value="1"/>
</dbReference>
<reference evidence="6" key="1">
    <citation type="submission" date="2022-04" db="EMBL/GenBank/DDBJ databases">
        <title>Roseibium sp. CAU 1639 isolated from mud.</title>
        <authorList>
            <person name="Kim W."/>
        </authorList>
    </citation>
    <scope>NUCLEOTIDE SEQUENCE</scope>
    <source>
        <strain evidence="6">CAU 1639</strain>
    </source>
</reference>
<evidence type="ECO:0000256" key="2">
    <source>
        <dbReference type="ARBA" id="ARBA00023015"/>
    </source>
</evidence>
<evidence type="ECO:0000256" key="1">
    <source>
        <dbReference type="ARBA" id="ARBA00022491"/>
    </source>
</evidence>
<dbReference type="InterPro" id="IPR028082">
    <property type="entry name" value="Peripla_BP_I"/>
</dbReference>
<keyword evidence="1" id="KW-0678">Repressor</keyword>
<protein>
    <submittedName>
        <fullName evidence="6">LacI family transcriptional regulator</fullName>
    </submittedName>
</protein>
<dbReference type="EMBL" id="JALNMJ010000001">
    <property type="protein sequence ID" value="MCK7611064.1"/>
    <property type="molecule type" value="Genomic_DNA"/>
</dbReference>
<dbReference type="SMART" id="SM00354">
    <property type="entry name" value="HTH_LACI"/>
    <property type="match status" value="1"/>
</dbReference>
<keyword evidence="2" id="KW-0805">Transcription regulation</keyword>
<dbReference type="Pfam" id="PF00356">
    <property type="entry name" value="LacI"/>
    <property type="match status" value="1"/>
</dbReference>
<evidence type="ECO:0000256" key="3">
    <source>
        <dbReference type="ARBA" id="ARBA00023125"/>
    </source>
</evidence>
<keyword evidence="4" id="KW-0804">Transcription</keyword>
<dbReference type="Gene3D" id="3.40.50.2300">
    <property type="match status" value="2"/>
</dbReference>
<dbReference type="CDD" id="cd06289">
    <property type="entry name" value="PBP1_MalI-like"/>
    <property type="match status" value="1"/>
</dbReference>
<dbReference type="PROSITE" id="PS00356">
    <property type="entry name" value="HTH_LACI_1"/>
    <property type="match status" value="1"/>
</dbReference>
<comment type="caution">
    <text evidence="6">The sequence shown here is derived from an EMBL/GenBank/DDBJ whole genome shotgun (WGS) entry which is preliminary data.</text>
</comment>
<dbReference type="InterPro" id="IPR046335">
    <property type="entry name" value="LacI/GalR-like_sensor"/>
</dbReference>
<name>A0ABT0GNR6_9HYPH</name>